<protein>
    <submittedName>
        <fullName evidence="1">Uncharacterized protein</fullName>
    </submittedName>
</protein>
<accession>A0A845GV23</accession>
<sequence>MEVPGSLSISVIKMKKAKAPRVPVLESAFEVNLPKLLRAVKASGRPEVVMIDGDERTVAVLSDTRLAVHLGGRVWLADIVAVPCLNDRVRPLLKCPRAHEGNLQSLYWRAGELACRHCHGLRYRTSLVTGPVARARLAREKLVERLGGVPGDCVPDRPHGAWRKRYACMSGRIAYLTAVHYDEVRRWLKAASSTL</sequence>
<evidence type="ECO:0000313" key="2">
    <source>
        <dbReference type="Proteomes" id="UP000447355"/>
    </source>
</evidence>
<proteinExistence type="predicted"/>
<dbReference type="EMBL" id="WWCX01000092">
    <property type="protein sequence ID" value="MYM97901.1"/>
    <property type="molecule type" value="Genomic_DNA"/>
</dbReference>
<comment type="caution">
    <text evidence="1">The sequence shown here is derived from an EMBL/GenBank/DDBJ whole genome shotgun (WGS) entry which is preliminary data.</text>
</comment>
<reference evidence="1" key="1">
    <citation type="submission" date="2019-12" db="EMBL/GenBank/DDBJ databases">
        <title>Novel species isolated from a subtropical stream in China.</title>
        <authorList>
            <person name="Lu H."/>
        </authorList>
    </citation>
    <scope>NUCLEOTIDE SEQUENCE [LARGE SCALE GENOMIC DNA]</scope>
    <source>
        <strain evidence="1">FT81W</strain>
    </source>
</reference>
<dbReference type="RefSeq" id="WP_161086769.1">
    <property type="nucleotide sequence ID" value="NZ_WWCX01000092.1"/>
</dbReference>
<name>A0A845GV23_9BURK</name>
<evidence type="ECO:0000313" key="1">
    <source>
        <dbReference type="EMBL" id="MYM97901.1"/>
    </source>
</evidence>
<dbReference type="AlphaFoldDB" id="A0A845GV23"/>
<dbReference type="Proteomes" id="UP000447355">
    <property type="component" value="Unassembled WGS sequence"/>
</dbReference>
<gene>
    <name evidence="1" type="ORF">GTP90_29040</name>
</gene>
<organism evidence="1 2">
    <name type="scientific">Duganella vulcania</name>
    <dbReference type="NCBI Taxonomy" id="2692166"/>
    <lineage>
        <taxon>Bacteria</taxon>
        <taxon>Pseudomonadati</taxon>
        <taxon>Pseudomonadota</taxon>
        <taxon>Betaproteobacteria</taxon>
        <taxon>Burkholderiales</taxon>
        <taxon>Oxalobacteraceae</taxon>
        <taxon>Telluria group</taxon>
        <taxon>Duganella</taxon>
    </lineage>
</organism>